<protein>
    <recommendedName>
        <fullName evidence="3">CobQ/CobB/MinD/ParA nucleotide binding domain-containing protein</fullName>
    </recommendedName>
</protein>
<evidence type="ECO:0008006" key="3">
    <source>
        <dbReference type="Google" id="ProtNLM"/>
    </source>
</evidence>
<keyword evidence="2" id="KW-1185">Reference proteome</keyword>
<reference evidence="1 2" key="1">
    <citation type="submission" date="2019-04" db="EMBL/GenBank/DDBJ databases">
        <title>Altererythrobacter aquimixticola sp. nov., isolated from sediment of junction between the ocean and a freshwater spring.</title>
        <authorList>
            <person name="Yoon J.-H."/>
        </authorList>
    </citation>
    <scope>NUCLEOTIDE SEQUENCE [LARGE SCALE GENOMIC DNA]</scope>
    <source>
        <strain evidence="1 2">SSKS-13</strain>
    </source>
</reference>
<dbReference type="AlphaFoldDB" id="A0A4T3F4R9"/>
<dbReference type="InterPro" id="IPR027417">
    <property type="entry name" value="P-loop_NTPase"/>
</dbReference>
<evidence type="ECO:0000313" key="2">
    <source>
        <dbReference type="Proteomes" id="UP000309389"/>
    </source>
</evidence>
<dbReference type="Gene3D" id="3.40.50.300">
    <property type="entry name" value="P-loop containing nucleotide triphosphate hydrolases"/>
    <property type="match status" value="1"/>
</dbReference>
<gene>
    <name evidence="1" type="ORF">E5222_09520</name>
</gene>
<comment type="caution">
    <text evidence="1">The sequence shown here is derived from an EMBL/GenBank/DDBJ whole genome shotgun (WGS) entry which is preliminary data.</text>
</comment>
<dbReference type="Proteomes" id="UP000309389">
    <property type="component" value="Unassembled WGS sequence"/>
</dbReference>
<proteinExistence type="predicted"/>
<dbReference type="RefSeq" id="WP_136693518.1">
    <property type="nucleotide sequence ID" value="NZ_SSHH01000002.1"/>
</dbReference>
<organism evidence="1 2">
    <name type="scientific">Alteraurantiacibacter aquimixticola</name>
    <dbReference type="NCBI Taxonomy" id="2489173"/>
    <lineage>
        <taxon>Bacteria</taxon>
        <taxon>Pseudomonadati</taxon>
        <taxon>Pseudomonadota</taxon>
        <taxon>Alphaproteobacteria</taxon>
        <taxon>Sphingomonadales</taxon>
        <taxon>Erythrobacteraceae</taxon>
        <taxon>Alteraurantiacibacter</taxon>
    </lineage>
</organism>
<dbReference type="OrthoDB" id="7432810at2"/>
<dbReference type="SUPFAM" id="SSF52540">
    <property type="entry name" value="P-loop containing nucleoside triphosphate hydrolases"/>
    <property type="match status" value="1"/>
</dbReference>
<evidence type="ECO:0000313" key="1">
    <source>
        <dbReference type="EMBL" id="TIX50498.1"/>
    </source>
</evidence>
<sequence>MNAAQKLYFILIVSNAGGEGKTLIAEVIKALFQLSGERVSLLDADAGNGAARVSDSSARSVGWGVGAITAPNILDACREQNVILDLGANSLASQREIVELIPALRDGFVSAGYNALALLPITPLKLGAADAILNLAAKIDGFEKVFIRNDRNNTRQFDERFYRTNAAQLGYLQPGFIAYLRGRDSSMSEAVLAPSQNYRLAAHCIAAWMRDFAEEPALKGMFEPALTRLKSLPPPPSPLAYSINSLTSATDDALESNVTKTRILASIDEHGWHPAGLRKVADELTRAAS</sequence>
<dbReference type="EMBL" id="SSHH01000002">
    <property type="protein sequence ID" value="TIX50498.1"/>
    <property type="molecule type" value="Genomic_DNA"/>
</dbReference>
<accession>A0A4T3F4R9</accession>
<name>A0A4T3F4R9_9SPHN</name>